<evidence type="ECO:0000313" key="3">
    <source>
        <dbReference type="Proteomes" id="UP000247810"/>
    </source>
</evidence>
<protein>
    <recommendedName>
        <fullName evidence="4">NmrA-like domain-containing protein</fullName>
    </recommendedName>
</protein>
<dbReference type="Gene3D" id="3.40.50.720">
    <property type="entry name" value="NAD(P)-binding Rossmann-like Domain"/>
    <property type="match status" value="1"/>
</dbReference>
<dbReference type="AlphaFoldDB" id="A0A319DKS0"/>
<feature type="region of interest" description="Disordered" evidence="1">
    <location>
        <begin position="32"/>
        <end position="53"/>
    </location>
</feature>
<dbReference type="EMBL" id="KZ825815">
    <property type="protein sequence ID" value="PYH98140.1"/>
    <property type="molecule type" value="Genomic_DNA"/>
</dbReference>
<keyword evidence="3" id="KW-1185">Reference proteome</keyword>
<accession>A0A319DKS0</accession>
<evidence type="ECO:0000313" key="2">
    <source>
        <dbReference type="EMBL" id="PYH98140.1"/>
    </source>
</evidence>
<gene>
    <name evidence="2" type="ORF">BO71DRAFT_426484</name>
</gene>
<evidence type="ECO:0000256" key="1">
    <source>
        <dbReference type="SAM" id="MobiDB-lite"/>
    </source>
</evidence>
<name>A0A319DKS0_9EURO</name>
<proteinExistence type="predicted"/>
<dbReference type="InterPro" id="IPR036291">
    <property type="entry name" value="NAD(P)-bd_dom_sf"/>
</dbReference>
<dbReference type="OrthoDB" id="419598at2759"/>
<reference evidence="2 3" key="1">
    <citation type="submission" date="2018-02" db="EMBL/GenBank/DDBJ databases">
        <title>The genomes of Aspergillus section Nigri reveals drivers in fungal speciation.</title>
        <authorList>
            <consortium name="DOE Joint Genome Institute"/>
            <person name="Vesth T.C."/>
            <person name="Nybo J."/>
            <person name="Theobald S."/>
            <person name="Brandl J."/>
            <person name="Frisvad J.C."/>
            <person name="Nielsen K.F."/>
            <person name="Lyhne E.K."/>
            <person name="Kogle M.E."/>
            <person name="Kuo A."/>
            <person name="Riley R."/>
            <person name="Clum A."/>
            <person name="Nolan M."/>
            <person name="Lipzen A."/>
            <person name="Salamov A."/>
            <person name="Henrissat B."/>
            <person name="Wiebenga A."/>
            <person name="De vries R.P."/>
            <person name="Grigoriev I.V."/>
            <person name="Mortensen U.H."/>
            <person name="Andersen M.R."/>
            <person name="Baker S.E."/>
        </authorList>
    </citation>
    <scope>NUCLEOTIDE SEQUENCE [LARGE SCALE GENOMIC DNA]</scope>
    <source>
        <strain evidence="2 3">CBS 707.79</strain>
    </source>
</reference>
<dbReference type="Proteomes" id="UP000247810">
    <property type="component" value="Unassembled WGS sequence"/>
</dbReference>
<dbReference type="STRING" id="1448320.A0A319DKS0"/>
<dbReference type="SUPFAM" id="SSF51735">
    <property type="entry name" value="NAD(P)-binding Rossmann-fold domains"/>
    <property type="match status" value="1"/>
</dbReference>
<sequence>MPWTSRVPCYTSIFTHASYGDRLRSNRGHWLRRCPRRPAAGHPRRPGPTQPHQAQHAFIYADLHSPDQMRSSWAALKAAGIEAVVLLSHFGVQGDLARISPANLIGYRHAQVELALREGKSLWWKSSIQRGEVRLASPDGVMDWITPEDIGRVSRTILAQWAQGNHPVNLPSALYLVGPNQLTIKDALITIAQTLGKELRVTQVEEGAAVSNLVAEAGLAEDFARYLGNIERYLHRPAIRFPEWV</sequence>
<organism evidence="2 3">
    <name type="scientific">Aspergillus ellipticus CBS 707.79</name>
    <dbReference type="NCBI Taxonomy" id="1448320"/>
    <lineage>
        <taxon>Eukaryota</taxon>
        <taxon>Fungi</taxon>
        <taxon>Dikarya</taxon>
        <taxon>Ascomycota</taxon>
        <taxon>Pezizomycotina</taxon>
        <taxon>Eurotiomycetes</taxon>
        <taxon>Eurotiomycetidae</taxon>
        <taxon>Eurotiales</taxon>
        <taxon>Aspergillaceae</taxon>
        <taxon>Aspergillus</taxon>
        <taxon>Aspergillus subgen. Circumdati</taxon>
    </lineage>
</organism>
<evidence type="ECO:0008006" key="4">
    <source>
        <dbReference type="Google" id="ProtNLM"/>
    </source>
</evidence>
<dbReference type="VEuPathDB" id="FungiDB:BO71DRAFT_426484"/>